<dbReference type="GO" id="GO:0006935">
    <property type="term" value="P:chemotaxis"/>
    <property type="evidence" value="ECO:0007669"/>
    <property type="project" value="UniProtKB-KW"/>
</dbReference>
<protein>
    <submittedName>
        <fullName evidence="10">Flagellar motor switch protein FliN</fullName>
    </submittedName>
</protein>
<evidence type="ECO:0000259" key="9">
    <source>
        <dbReference type="Pfam" id="PF04509"/>
    </source>
</evidence>
<feature type="domain" description="CheC-like protein" evidence="9">
    <location>
        <begin position="9"/>
        <end position="45"/>
    </location>
</feature>
<dbReference type="InterPro" id="IPR036429">
    <property type="entry name" value="SpoA-like_sf"/>
</dbReference>
<evidence type="ECO:0000313" key="11">
    <source>
        <dbReference type="Proteomes" id="UP000824242"/>
    </source>
</evidence>
<evidence type="ECO:0000256" key="5">
    <source>
        <dbReference type="ARBA" id="ARBA00022779"/>
    </source>
</evidence>
<feature type="compositionally biased region" description="Low complexity" evidence="7">
    <location>
        <begin position="293"/>
        <end position="306"/>
    </location>
</feature>
<proteinExistence type="inferred from homology"/>
<dbReference type="PANTHER" id="PTHR43484">
    <property type="match status" value="1"/>
</dbReference>
<keyword evidence="5" id="KW-0283">Flagellar rotation</keyword>
<comment type="similarity">
    <text evidence="2">Belongs to the FliN/MopA/SpaO family.</text>
</comment>
<accession>A0A9D1AMW4</accession>
<comment type="subcellular location">
    <subcellularLocation>
        <location evidence="1">Cell membrane</location>
        <topology evidence="1">Peripheral membrane protein</topology>
        <orientation evidence="1">Cytoplasmic side</orientation>
    </subcellularLocation>
</comment>
<dbReference type="Proteomes" id="UP000824242">
    <property type="component" value="Unassembled WGS sequence"/>
</dbReference>
<feature type="compositionally biased region" description="Pro residues" evidence="7">
    <location>
        <begin position="208"/>
        <end position="219"/>
    </location>
</feature>
<evidence type="ECO:0000256" key="6">
    <source>
        <dbReference type="ARBA" id="ARBA00023136"/>
    </source>
</evidence>
<keyword evidence="10" id="KW-0282">Flagellum</keyword>
<dbReference type="GO" id="GO:0071973">
    <property type="term" value="P:bacterial-type flagellum-dependent cell motility"/>
    <property type="evidence" value="ECO:0007669"/>
    <property type="project" value="InterPro"/>
</dbReference>
<dbReference type="GO" id="GO:0016787">
    <property type="term" value="F:hydrolase activity"/>
    <property type="evidence" value="ECO:0007669"/>
    <property type="project" value="InterPro"/>
</dbReference>
<dbReference type="GO" id="GO:0009425">
    <property type="term" value="C:bacterial-type flagellum basal body"/>
    <property type="evidence" value="ECO:0007669"/>
    <property type="project" value="InterPro"/>
</dbReference>
<dbReference type="NCBIfam" id="TIGR02480">
    <property type="entry name" value="fliN"/>
    <property type="match status" value="1"/>
</dbReference>
<feature type="domain" description="Flagellar motor switch protein FliN-like C-terminal" evidence="8">
    <location>
        <begin position="352"/>
        <end position="422"/>
    </location>
</feature>
<dbReference type="InterPro" id="IPR001172">
    <property type="entry name" value="FliN_T3SS_HrcQb"/>
</dbReference>
<keyword evidence="4" id="KW-0145">Chemotaxis</keyword>
<dbReference type="PANTHER" id="PTHR43484:SF1">
    <property type="entry name" value="FLAGELLAR MOTOR SWITCH PROTEIN FLIN"/>
    <property type="match status" value="1"/>
</dbReference>
<name>A0A9D1AMW4_9FIRM</name>
<dbReference type="CDD" id="cd17907">
    <property type="entry name" value="FliY_FliN-Y"/>
    <property type="match status" value="1"/>
</dbReference>
<reference evidence="10" key="2">
    <citation type="journal article" date="2021" name="PeerJ">
        <title>Extensive microbial diversity within the chicken gut microbiome revealed by metagenomics and culture.</title>
        <authorList>
            <person name="Gilroy R."/>
            <person name="Ravi A."/>
            <person name="Getino M."/>
            <person name="Pursley I."/>
            <person name="Horton D.L."/>
            <person name="Alikhan N.F."/>
            <person name="Baker D."/>
            <person name="Gharbi K."/>
            <person name="Hall N."/>
            <person name="Watson M."/>
            <person name="Adriaenssens E.M."/>
            <person name="Foster-Nyarko E."/>
            <person name="Jarju S."/>
            <person name="Secka A."/>
            <person name="Antonio M."/>
            <person name="Oren A."/>
            <person name="Chaudhuri R.R."/>
            <person name="La Ragione R."/>
            <person name="Hildebrand F."/>
            <person name="Pallen M.J."/>
        </authorList>
    </citation>
    <scope>NUCLEOTIDE SEQUENCE</scope>
    <source>
        <strain evidence="10">ChiSxjej1B13-7958</strain>
    </source>
</reference>
<dbReference type="InterPro" id="IPR007597">
    <property type="entry name" value="CheC"/>
</dbReference>
<feature type="region of interest" description="Disordered" evidence="7">
    <location>
        <begin position="198"/>
        <end position="224"/>
    </location>
</feature>
<evidence type="ECO:0000256" key="1">
    <source>
        <dbReference type="ARBA" id="ARBA00004413"/>
    </source>
</evidence>
<gene>
    <name evidence="10" type="primary">fliN</name>
    <name evidence="10" type="ORF">IAB89_05665</name>
</gene>
<dbReference type="EMBL" id="DVGZ01000056">
    <property type="protein sequence ID" value="HIR47133.1"/>
    <property type="molecule type" value="Genomic_DNA"/>
</dbReference>
<dbReference type="InterPro" id="IPR028976">
    <property type="entry name" value="CheC-like_sf"/>
</dbReference>
<dbReference type="InterPro" id="IPR001543">
    <property type="entry name" value="FliN-like_C"/>
</dbReference>
<dbReference type="GO" id="GO:0005886">
    <property type="term" value="C:plasma membrane"/>
    <property type="evidence" value="ECO:0007669"/>
    <property type="project" value="UniProtKB-SubCell"/>
</dbReference>
<evidence type="ECO:0000256" key="4">
    <source>
        <dbReference type="ARBA" id="ARBA00022500"/>
    </source>
</evidence>
<dbReference type="SUPFAM" id="SSF103039">
    <property type="entry name" value="CheC-like"/>
    <property type="match status" value="1"/>
</dbReference>
<evidence type="ECO:0000313" key="10">
    <source>
        <dbReference type="EMBL" id="HIR47133.1"/>
    </source>
</evidence>
<dbReference type="Gene3D" id="2.30.330.10">
    <property type="entry name" value="SpoA-like"/>
    <property type="match status" value="1"/>
</dbReference>
<keyword evidence="10" id="KW-0966">Cell projection</keyword>
<dbReference type="InterPro" id="IPR051469">
    <property type="entry name" value="FliN/MopA/SpaO"/>
</dbReference>
<dbReference type="AlphaFoldDB" id="A0A9D1AMW4"/>
<dbReference type="InterPro" id="IPR012826">
    <property type="entry name" value="FliN"/>
</dbReference>
<dbReference type="Pfam" id="PF01052">
    <property type="entry name" value="FliMN_C"/>
    <property type="match status" value="1"/>
</dbReference>
<feature type="region of interest" description="Disordered" evidence="7">
    <location>
        <begin position="263"/>
        <end position="306"/>
    </location>
</feature>
<feature type="compositionally biased region" description="Low complexity" evidence="7">
    <location>
        <begin position="263"/>
        <end position="285"/>
    </location>
</feature>
<keyword evidence="3" id="KW-1003">Cell membrane</keyword>
<comment type="caution">
    <text evidence="10">The sequence shown here is derived from an EMBL/GenBank/DDBJ whole genome shotgun (WGS) entry which is preliminary data.</text>
</comment>
<evidence type="ECO:0000256" key="2">
    <source>
        <dbReference type="ARBA" id="ARBA00009226"/>
    </source>
</evidence>
<evidence type="ECO:0000259" key="8">
    <source>
        <dbReference type="Pfam" id="PF01052"/>
    </source>
</evidence>
<sequence length="435" mass="47392">MEQKIFNSMELDAIGEMMNISLGSSATAVSNMLNHRVDITTPTVSVVSIEDFTLGDLEPAIAVEIKYVSGLDGSNIMLLKRGDVKTIVDILMGTETPDEEFQLDELTVSAVCEVMNQMMGAASTALSDFLGILVNISTPESYTLDDLDEFKRNHFHSECGMLVVVRFKLGIEDILESEFVNVMSIELTRELLKGFGLTGGRDNKEPEPAQPAAPAPQPAAPEAAAPTMDQGMIDQLMNPQAAAPQAAAPTMDQGMIDQLMNPQAAAPQPAAPQAAQPAPQQAPVQQPMPVPQQAPVQQPMQPMPMQQPAYYPQQQPVYYQQQPNLIQTNPVNLPTFDLSERLGEEQAQNLEMIMSVPLQVSVEIGRTTQKVDEILSYSKGTLVVLDKLAGDQVDVFVNGLCVAHGDVVVIDDNFGVRITEVVHQPELFKLQNKQK</sequence>
<dbReference type="PRINTS" id="PR00956">
    <property type="entry name" value="FLGMOTORFLIN"/>
</dbReference>
<dbReference type="Pfam" id="PF04509">
    <property type="entry name" value="CheC"/>
    <property type="match status" value="2"/>
</dbReference>
<evidence type="ECO:0000256" key="7">
    <source>
        <dbReference type="SAM" id="MobiDB-lite"/>
    </source>
</evidence>
<keyword evidence="6" id="KW-0472">Membrane</keyword>
<organism evidence="10 11">
    <name type="scientific">Candidatus Caccousia avicola</name>
    <dbReference type="NCBI Taxonomy" id="2840721"/>
    <lineage>
        <taxon>Bacteria</taxon>
        <taxon>Bacillati</taxon>
        <taxon>Bacillota</taxon>
        <taxon>Clostridia</taxon>
        <taxon>Eubacteriales</taxon>
        <taxon>Oscillospiraceae</taxon>
        <taxon>Oscillospiraceae incertae sedis</taxon>
        <taxon>Candidatus Caccousia</taxon>
    </lineage>
</organism>
<evidence type="ECO:0000256" key="3">
    <source>
        <dbReference type="ARBA" id="ARBA00022475"/>
    </source>
</evidence>
<feature type="domain" description="CheC-like protein" evidence="9">
    <location>
        <begin position="109"/>
        <end position="140"/>
    </location>
</feature>
<dbReference type="GO" id="GO:0003774">
    <property type="term" value="F:cytoskeletal motor activity"/>
    <property type="evidence" value="ECO:0007669"/>
    <property type="project" value="InterPro"/>
</dbReference>
<dbReference type="SUPFAM" id="SSF101801">
    <property type="entry name" value="Surface presentation of antigens (SPOA)"/>
    <property type="match status" value="1"/>
</dbReference>
<reference evidence="10" key="1">
    <citation type="submission" date="2020-10" db="EMBL/GenBank/DDBJ databases">
        <authorList>
            <person name="Gilroy R."/>
        </authorList>
    </citation>
    <scope>NUCLEOTIDE SEQUENCE</scope>
    <source>
        <strain evidence="10">ChiSxjej1B13-7958</strain>
    </source>
</reference>
<keyword evidence="10" id="KW-0969">Cilium</keyword>
<dbReference type="Gene3D" id="3.40.1550.10">
    <property type="entry name" value="CheC-like"/>
    <property type="match status" value="1"/>
</dbReference>